<evidence type="ECO:0000313" key="2">
    <source>
        <dbReference type="EMBL" id="CAI4219926.1"/>
    </source>
</evidence>
<proteinExistence type="predicted"/>
<comment type="caution">
    <text evidence="2">The sequence shown here is derived from an EMBL/GenBank/DDBJ whole genome shotgun (WGS) entry which is preliminary data.</text>
</comment>
<accession>A0A9P1MF97</accession>
<evidence type="ECO:0000313" key="3">
    <source>
        <dbReference type="Proteomes" id="UP000838763"/>
    </source>
</evidence>
<gene>
    <name evidence="2" type="ORF">PPNO1_LOCUS9467</name>
</gene>
<reference evidence="2" key="1">
    <citation type="submission" date="2022-11" db="EMBL/GenBank/DDBJ databases">
        <authorList>
            <person name="Scott C."/>
            <person name="Bruce N."/>
        </authorList>
    </citation>
    <scope>NUCLEOTIDE SEQUENCE</scope>
</reference>
<sequence length="153" mass="17226">METTDIWKASTRQQRTEQTERKVGVNNPAVRSDPKYERTSDETVAAFNLIKPSCDTPLGTHHAPVPPLHDTIYPRMSLTASQAPRFLDPRGLSPSFGRFIKSPNRATLPVPPLLGLRWPPFDKRQPAHKFGDIESSSHLLPTKHRVQFPALDL</sequence>
<name>A0A9P1MF97_9PEZI</name>
<keyword evidence="3" id="KW-1185">Reference proteome</keyword>
<organism evidence="2 3">
    <name type="scientific">Parascedosporium putredinis</name>
    <dbReference type="NCBI Taxonomy" id="1442378"/>
    <lineage>
        <taxon>Eukaryota</taxon>
        <taxon>Fungi</taxon>
        <taxon>Dikarya</taxon>
        <taxon>Ascomycota</taxon>
        <taxon>Pezizomycotina</taxon>
        <taxon>Sordariomycetes</taxon>
        <taxon>Hypocreomycetidae</taxon>
        <taxon>Microascales</taxon>
        <taxon>Microascaceae</taxon>
        <taxon>Parascedosporium</taxon>
    </lineage>
</organism>
<feature type="region of interest" description="Disordered" evidence="1">
    <location>
        <begin position="1"/>
        <end position="38"/>
    </location>
</feature>
<dbReference type="AlphaFoldDB" id="A0A9P1MF97"/>
<protein>
    <submittedName>
        <fullName evidence="2">Uncharacterized protein</fullName>
    </submittedName>
</protein>
<dbReference type="EMBL" id="CALLCH030000021">
    <property type="protein sequence ID" value="CAI4219926.1"/>
    <property type="molecule type" value="Genomic_DNA"/>
</dbReference>
<dbReference type="Proteomes" id="UP000838763">
    <property type="component" value="Unassembled WGS sequence"/>
</dbReference>
<feature type="compositionally biased region" description="Basic and acidic residues" evidence="1">
    <location>
        <begin position="14"/>
        <end position="23"/>
    </location>
</feature>
<evidence type="ECO:0000256" key="1">
    <source>
        <dbReference type="SAM" id="MobiDB-lite"/>
    </source>
</evidence>